<dbReference type="NCBIfam" id="TIGR01066">
    <property type="entry name" value="rplM_bact"/>
    <property type="match status" value="1"/>
</dbReference>
<evidence type="ECO:0000256" key="5">
    <source>
        <dbReference type="SAM" id="MobiDB-lite"/>
    </source>
</evidence>
<dbReference type="InterPro" id="IPR005823">
    <property type="entry name" value="Ribosomal_uL13_bac-type"/>
</dbReference>
<comment type="subunit">
    <text evidence="4">Part of the 50S ribosomal subunit.</text>
</comment>
<organism evidence="6 7">
    <name type="scientific">Candidatus Collierbacteria bacterium CG09_land_8_20_14_0_10_46_12</name>
    <dbReference type="NCBI Taxonomy" id="1974533"/>
    <lineage>
        <taxon>Bacteria</taxon>
        <taxon>Candidatus Collieribacteriota</taxon>
    </lineage>
</organism>
<name>A0A2H0WZB3_9BACT</name>
<dbReference type="GO" id="GO:0005840">
    <property type="term" value="C:ribosome"/>
    <property type="evidence" value="ECO:0007669"/>
    <property type="project" value="UniProtKB-KW"/>
</dbReference>
<accession>A0A2H0WZB3</accession>
<dbReference type="GO" id="GO:0017148">
    <property type="term" value="P:negative regulation of translation"/>
    <property type="evidence" value="ECO:0007669"/>
    <property type="project" value="TreeGrafter"/>
</dbReference>
<dbReference type="GO" id="GO:0003729">
    <property type="term" value="F:mRNA binding"/>
    <property type="evidence" value="ECO:0007669"/>
    <property type="project" value="TreeGrafter"/>
</dbReference>
<feature type="region of interest" description="Disordered" evidence="5">
    <location>
        <begin position="106"/>
        <end position="131"/>
    </location>
</feature>
<evidence type="ECO:0000313" key="6">
    <source>
        <dbReference type="EMBL" id="PIS17996.1"/>
    </source>
</evidence>
<dbReference type="PIRSF" id="PIRSF002181">
    <property type="entry name" value="Ribosomal_L13"/>
    <property type="match status" value="1"/>
</dbReference>
<dbReference type="InterPro" id="IPR036899">
    <property type="entry name" value="Ribosomal_uL13_sf"/>
</dbReference>
<feature type="compositionally biased region" description="Basic and acidic residues" evidence="5">
    <location>
        <begin position="122"/>
        <end position="131"/>
    </location>
</feature>
<dbReference type="AlphaFoldDB" id="A0A2H0WZB3"/>
<proteinExistence type="inferred from homology"/>
<dbReference type="SUPFAM" id="SSF52161">
    <property type="entry name" value="Ribosomal protein L13"/>
    <property type="match status" value="1"/>
</dbReference>
<keyword evidence="3 4" id="KW-0687">Ribonucleoprotein</keyword>
<comment type="similarity">
    <text evidence="1 4">Belongs to the universal ribosomal protein uL13 family.</text>
</comment>
<dbReference type="HAMAP" id="MF_01366">
    <property type="entry name" value="Ribosomal_uL13"/>
    <property type="match status" value="1"/>
</dbReference>
<evidence type="ECO:0000256" key="3">
    <source>
        <dbReference type="ARBA" id="ARBA00023274"/>
    </source>
</evidence>
<dbReference type="EMBL" id="PEYY01000074">
    <property type="protein sequence ID" value="PIS17996.1"/>
    <property type="molecule type" value="Genomic_DNA"/>
</dbReference>
<keyword evidence="2 4" id="KW-0689">Ribosomal protein</keyword>
<feature type="region of interest" description="Disordered" evidence="5">
    <location>
        <begin position="70"/>
        <end position="92"/>
    </location>
</feature>
<dbReference type="Pfam" id="PF00572">
    <property type="entry name" value="Ribosomal_L13"/>
    <property type="match status" value="1"/>
</dbReference>
<reference evidence="7" key="1">
    <citation type="submission" date="2017-09" db="EMBL/GenBank/DDBJ databases">
        <title>Depth-based differentiation of microbial function through sediment-hosted aquifers and enrichment of novel symbionts in the deep terrestrial subsurface.</title>
        <authorList>
            <person name="Probst A.J."/>
            <person name="Ladd B."/>
            <person name="Jarett J.K."/>
            <person name="Geller-Mcgrath D.E."/>
            <person name="Sieber C.M.K."/>
            <person name="Emerson J.B."/>
            <person name="Anantharaman K."/>
            <person name="Thomas B.C."/>
            <person name="Malmstrom R."/>
            <person name="Stieglmeier M."/>
            <person name="Klingl A."/>
            <person name="Woyke T."/>
            <person name="Ryan C.M."/>
            <person name="Banfield J.F."/>
        </authorList>
    </citation>
    <scope>NUCLEOTIDE SEQUENCE [LARGE SCALE GENOMIC DNA]</scope>
</reference>
<dbReference type="InterPro" id="IPR005822">
    <property type="entry name" value="Ribosomal_uL13"/>
</dbReference>
<gene>
    <name evidence="4" type="primary">rplM</name>
    <name evidence="6" type="ORF">COT54_01720</name>
</gene>
<dbReference type="PANTHER" id="PTHR11545:SF2">
    <property type="entry name" value="LARGE RIBOSOMAL SUBUNIT PROTEIN UL13M"/>
    <property type="match status" value="1"/>
</dbReference>
<dbReference type="PANTHER" id="PTHR11545">
    <property type="entry name" value="RIBOSOMAL PROTEIN L13"/>
    <property type="match status" value="1"/>
</dbReference>
<dbReference type="CDD" id="cd00392">
    <property type="entry name" value="Ribosomal_L13"/>
    <property type="match status" value="1"/>
</dbReference>
<dbReference type="GO" id="GO:1990904">
    <property type="term" value="C:ribonucleoprotein complex"/>
    <property type="evidence" value="ECO:0007669"/>
    <property type="project" value="UniProtKB-KW"/>
</dbReference>
<dbReference type="Proteomes" id="UP000229574">
    <property type="component" value="Unassembled WGS sequence"/>
</dbReference>
<comment type="caution">
    <text evidence="6">The sequence shown here is derived from an EMBL/GenBank/DDBJ whole genome shotgun (WGS) entry which is preliminary data.</text>
</comment>
<evidence type="ECO:0000256" key="2">
    <source>
        <dbReference type="ARBA" id="ARBA00022980"/>
    </source>
</evidence>
<dbReference type="Gene3D" id="3.90.1180.10">
    <property type="entry name" value="Ribosomal protein L13"/>
    <property type="match status" value="1"/>
</dbReference>
<evidence type="ECO:0000256" key="4">
    <source>
        <dbReference type="HAMAP-Rule" id="MF_01366"/>
    </source>
</evidence>
<sequence length="131" mass="14783">MVKTAGILRVWHLLDCKEQTLGRLSTQIATLLIGKGKVDYTPHMDMGDFVVIINAKDIALTGNKLLDKQYSRHSGHPGGFRQESAGRLMERDPRKVIENAVRGMLPKNKLQDPRMSRLKVYQGKDHPHGEI</sequence>
<evidence type="ECO:0000313" key="7">
    <source>
        <dbReference type="Proteomes" id="UP000229574"/>
    </source>
</evidence>
<evidence type="ECO:0000256" key="1">
    <source>
        <dbReference type="ARBA" id="ARBA00006227"/>
    </source>
</evidence>
<dbReference type="GO" id="GO:0003735">
    <property type="term" value="F:structural constituent of ribosome"/>
    <property type="evidence" value="ECO:0007669"/>
    <property type="project" value="InterPro"/>
</dbReference>
<protein>
    <recommendedName>
        <fullName evidence="4">Large ribosomal subunit protein uL13</fullName>
    </recommendedName>
</protein>
<dbReference type="GO" id="GO:0006412">
    <property type="term" value="P:translation"/>
    <property type="evidence" value="ECO:0007669"/>
    <property type="project" value="UniProtKB-UniRule"/>
</dbReference>
<comment type="function">
    <text evidence="4">This protein is one of the early assembly proteins of the 50S ribosomal subunit, although it is not seen to bind rRNA by itself. It is important during the early stages of 50S assembly.</text>
</comment>